<dbReference type="Pfam" id="PF04172">
    <property type="entry name" value="LrgB"/>
    <property type="match status" value="1"/>
</dbReference>
<dbReference type="GO" id="GO:0016020">
    <property type="term" value="C:membrane"/>
    <property type="evidence" value="ECO:0007669"/>
    <property type="project" value="UniProtKB-SubCell"/>
</dbReference>
<accession>A0A7R9VAA3</accession>
<evidence type="ECO:0000313" key="7">
    <source>
        <dbReference type="EMBL" id="CAD8287648.1"/>
    </source>
</evidence>
<protein>
    <recommendedName>
        <fullName evidence="8">LrgB-like protein</fullName>
    </recommendedName>
</protein>
<evidence type="ECO:0000256" key="5">
    <source>
        <dbReference type="SAM" id="MobiDB-lite"/>
    </source>
</evidence>
<feature type="transmembrane region" description="Helical" evidence="6">
    <location>
        <begin position="298"/>
        <end position="316"/>
    </location>
</feature>
<gene>
    <name evidence="7" type="ORF">CEUR00632_LOCUS7687</name>
</gene>
<feature type="transmembrane region" description="Helical" evidence="6">
    <location>
        <begin position="383"/>
        <end position="405"/>
    </location>
</feature>
<feature type="transmembrane region" description="Helical" evidence="6">
    <location>
        <begin position="226"/>
        <end position="245"/>
    </location>
</feature>
<feature type="compositionally biased region" description="Basic and acidic residues" evidence="5">
    <location>
        <begin position="43"/>
        <end position="53"/>
    </location>
</feature>
<feature type="transmembrane region" description="Helical" evidence="6">
    <location>
        <begin position="127"/>
        <end position="146"/>
    </location>
</feature>
<evidence type="ECO:0000256" key="6">
    <source>
        <dbReference type="SAM" id="Phobius"/>
    </source>
</evidence>
<name>A0A7R9VAA3_9CHLO</name>
<feature type="transmembrane region" description="Helical" evidence="6">
    <location>
        <begin position="443"/>
        <end position="465"/>
    </location>
</feature>
<feature type="transmembrane region" description="Helical" evidence="6">
    <location>
        <begin position="158"/>
        <end position="179"/>
    </location>
</feature>
<evidence type="ECO:0000256" key="2">
    <source>
        <dbReference type="ARBA" id="ARBA00022692"/>
    </source>
</evidence>
<evidence type="ECO:0000256" key="4">
    <source>
        <dbReference type="ARBA" id="ARBA00023136"/>
    </source>
</evidence>
<evidence type="ECO:0000256" key="3">
    <source>
        <dbReference type="ARBA" id="ARBA00022989"/>
    </source>
</evidence>
<feature type="transmembrane region" description="Helical" evidence="6">
    <location>
        <begin position="83"/>
        <end position="107"/>
    </location>
</feature>
<sequence>MVSGLPRPSPAPRTRRVAFEVPRATSPNAPGESEEPAWVQSWKENDPDVDKPKPAKTNPVAEYAQLWTGLGLLYAADFATKKAFVSAGIVFPSSLICMFAIAVLLTVVGEKAASPVRSFFAPALDWIAKWLPLFYVPALVTLPLALQGLAADDLSKMVVILLVGMVASLVFTAQVTMVIRNAVNTPTLPVAKGKPASPFTGLHYLGWGAVVLGSAAGIATGSTANLALPFMLGVTVVGYILGNAVPRSFQGILHPVLSTALAGNMGCAMYGALSGVGYEMAQKMYLAKGTMQMGSGDLLMSFLGSVILSMGFRIYDQRETMKRHAPEILGATFASSAFSFLSCALLAKGLALQTALSRALLPKCVTVALALPIATQLDAPLSLAAAGVLLNCLLCANFGLTILNAMGVKDTIARGLAMAGVGGGFGTAAIVSREPEALPFCALAYSMVGIFSTVLVTVPAVRALLLGIVG</sequence>
<dbReference type="AlphaFoldDB" id="A0A7R9VAA3"/>
<keyword evidence="3 6" id="KW-1133">Transmembrane helix</keyword>
<dbReference type="EMBL" id="HBEC01016482">
    <property type="protein sequence ID" value="CAD8287648.1"/>
    <property type="molecule type" value="Transcribed_RNA"/>
</dbReference>
<evidence type="ECO:0000256" key="1">
    <source>
        <dbReference type="ARBA" id="ARBA00004141"/>
    </source>
</evidence>
<comment type="subcellular location">
    <subcellularLocation>
        <location evidence="1">Membrane</location>
        <topology evidence="1">Multi-pass membrane protein</topology>
    </subcellularLocation>
</comment>
<proteinExistence type="predicted"/>
<feature type="transmembrane region" description="Helical" evidence="6">
    <location>
        <begin position="257"/>
        <end position="278"/>
    </location>
</feature>
<feature type="transmembrane region" description="Helical" evidence="6">
    <location>
        <begin position="199"/>
        <end position="219"/>
    </location>
</feature>
<feature type="transmembrane region" description="Helical" evidence="6">
    <location>
        <begin position="328"/>
        <end position="347"/>
    </location>
</feature>
<keyword evidence="4 6" id="KW-0472">Membrane</keyword>
<reference evidence="7" key="1">
    <citation type="submission" date="2021-01" db="EMBL/GenBank/DDBJ databases">
        <authorList>
            <person name="Corre E."/>
            <person name="Pelletier E."/>
            <person name="Niang G."/>
            <person name="Scheremetjew M."/>
            <person name="Finn R."/>
            <person name="Kale V."/>
            <person name="Holt S."/>
            <person name="Cochrane G."/>
            <person name="Meng A."/>
            <person name="Brown T."/>
            <person name="Cohen L."/>
        </authorList>
    </citation>
    <scope>NUCLEOTIDE SEQUENCE</scope>
    <source>
        <strain evidence="7">CCMP219</strain>
    </source>
</reference>
<feature type="transmembrane region" description="Helical" evidence="6">
    <location>
        <begin position="359"/>
        <end position="377"/>
    </location>
</feature>
<dbReference type="InterPro" id="IPR007300">
    <property type="entry name" value="CidB/LrgB"/>
</dbReference>
<feature type="transmembrane region" description="Helical" evidence="6">
    <location>
        <begin position="412"/>
        <end position="431"/>
    </location>
</feature>
<dbReference type="PANTHER" id="PTHR30249">
    <property type="entry name" value="PUTATIVE SEROTONIN TRANSPORTER"/>
    <property type="match status" value="1"/>
</dbReference>
<evidence type="ECO:0008006" key="8">
    <source>
        <dbReference type="Google" id="ProtNLM"/>
    </source>
</evidence>
<feature type="region of interest" description="Disordered" evidence="5">
    <location>
        <begin position="1"/>
        <end position="55"/>
    </location>
</feature>
<keyword evidence="2 6" id="KW-0812">Transmembrane</keyword>
<organism evidence="7">
    <name type="scientific">Chlamydomonas euryale</name>
    <dbReference type="NCBI Taxonomy" id="1486919"/>
    <lineage>
        <taxon>Eukaryota</taxon>
        <taxon>Viridiplantae</taxon>
        <taxon>Chlorophyta</taxon>
        <taxon>core chlorophytes</taxon>
        <taxon>Chlorophyceae</taxon>
        <taxon>CS clade</taxon>
        <taxon>Chlamydomonadales</taxon>
        <taxon>Chlamydomonadaceae</taxon>
        <taxon>Chlamydomonas</taxon>
    </lineage>
</organism>
<dbReference type="PANTHER" id="PTHR30249:SF0">
    <property type="entry name" value="PLASTIDAL GLYCOLATE_GLYCERATE TRANSLOCATOR 1, CHLOROPLASTIC"/>
    <property type="match status" value="1"/>
</dbReference>